<organism evidence="1 2">
    <name type="scientific">Tanacetum coccineum</name>
    <dbReference type="NCBI Taxonomy" id="301880"/>
    <lineage>
        <taxon>Eukaryota</taxon>
        <taxon>Viridiplantae</taxon>
        <taxon>Streptophyta</taxon>
        <taxon>Embryophyta</taxon>
        <taxon>Tracheophyta</taxon>
        <taxon>Spermatophyta</taxon>
        <taxon>Magnoliopsida</taxon>
        <taxon>eudicotyledons</taxon>
        <taxon>Gunneridae</taxon>
        <taxon>Pentapetalae</taxon>
        <taxon>asterids</taxon>
        <taxon>campanulids</taxon>
        <taxon>Asterales</taxon>
        <taxon>Asteraceae</taxon>
        <taxon>Asteroideae</taxon>
        <taxon>Anthemideae</taxon>
        <taxon>Anthemidinae</taxon>
        <taxon>Tanacetum</taxon>
    </lineage>
</organism>
<gene>
    <name evidence="1" type="ORF">Tco_0682805</name>
</gene>
<evidence type="ECO:0000313" key="2">
    <source>
        <dbReference type="Proteomes" id="UP001151760"/>
    </source>
</evidence>
<dbReference type="Proteomes" id="UP001151760">
    <property type="component" value="Unassembled WGS sequence"/>
</dbReference>
<name>A0ABQ4XT91_9ASTR</name>
<proteinExistence type="predicted"/>
<dbReference type="EMBL" id="BQNB010009776">
    <property type="protein sequence ID" value="GJS68240.1"/>
    <property type="molecule type" value="Genomic_DNA"/>
</dbReference>
<evidence type="ECO:0000313" key="1">
    <source>
        <dbReference type="EMBL" id="GJS68240.1"/>
    </source>
</evidence>
<protein>
    <submittedName>
        <fullName evidence="1">Uncharacterized protein</fullName>
    </submittedName>
</protein>
<sequence length="257" mass="29189">MKKTLAMEGRTTIKAYSLEMSTCKTESTCPTIQADIADFEERLERIYSREIHRVQVVDFLGMLELMKDGLFARMVMEHRDDAGRARRRLSWRQFILALGLHIGEVMQSPGFSRDILTDGDFLGPPPFYTLIREPVLRLCHRMMAHNIAGRSQAPKKVTVMNLFYLRGIDVGSVNVTYLLARYLRLFASRRKSRAYISGGQFVARLAGHFGLLTAEILGGLTVIAHELPIIDMGELVRLQICMEVDDTLAWVDIGPER</sequence>
<accession>A0ABQ4XT91</accession>
<keyword evidence="2" id="KW-1185">Reference proteome</keyword>
<comment type="caution">
    <text evidence="1">The sequence shown here is derived from an EMBL/GenBank/DDBJ whole genome shotgun (WGS) entry which is preliminary data.</text>
</comment>
<reference evidence="1" key="2">
    <citation type="submission" date="2022-01" db="EMBL/GenBank/DDBJ databases">
        <authorList>
            <person name="Yamashiro T."/>
            <person name="Shiraishi A."/>
            <person name="Satake H."/>
            <person name="Nakayama K."/>
        </authorList>
    </citation>
    <scope>NUCLEOTIDE SEQUENCE</scope>
</reference>
<reference evidence="1" key="1">
    <citation type="journal article" date="2022" name="Int. J. Mol. Sci.">
        <title>Draft Genome of Tanacetum Coccineum: Genomic Comparison of Closely Related Tanacetum-Family Plants.</title>
        <authorList>
            <person name="Yamashiro T."/>
            <person name="Shiraishi A."/>
            <person name="Nakayama K."/>
            <person name="Satake H."/>
        </authorList>
    </citation>
    <scope>NUCLEOTIDE SEQUENCE</scope>
</reference>